<reference evidence="2 3" key="1">
    <citation type="submission" date="2023-06" db="EMBL/GenBank/DDBJ databases">
        <title>Parasedimentitalea psychrophila sp. nov., a psychrophilic bacterium isolated from deep-sea sediment.</title>
        <authorList>
            <person name="Li A."/>
        </authorList>
    </citation>
    <scope>NUCLEOTIDE SEQUENCE [LARGE SCALE GENOMIC DNA]</scope>
    <source>
        <strain evidence="2 3">QS115</strain>
    </source>
</reference>
<accession>A0A9Y2P658</accession>
<dbReference type="EMBL" id="CP127247">
    <property type="protein sequence ID" value="WIY24330.1"/>
    <property type="molecule type" value="Genomic_DNA"/>
</dbReference>
<sequence>MKIDLEELDNTTIEQRCQTVYWQNLWPTEADEQPPAPALQIKATTGLGKTTLAIEEIAKDPVFQGSEVHFYAPDNTQAAEVAQFARQSGLRAKIVRGRTSSKNSTGYCARYKVTEAAAKAGLNVYKTCCKHSGKICPHFKTCPYLKQWDDPDPAFRIFNHQYVFLPKPSRDGIGLPHPELAIVDESLVSKCTAEHSFGVDRLQGPFLEAVEDDLHGRKELSAGLAARNVDARWAWDKAEAISPDGTTGITPETSDKVALKALKEIDLNEAVAQTAFFRAIAREIEFARPIYGITLVKDELVRVNGKTEHQNRVHVHTKRDCQIPRSTPLMLLDADANLTLNEKIFDRPITPVEIHAKQSAKTLQVFSTRLSNRTLLGPDPKKHPQITVSLSKVEAIIKRETKRTGKVLVVMPKQVETVLKAKGKFQECDKTLYWHGAEVAHFGAIRGQDCWKHFGTIVIVGRNEPPGSAIDHVLRSLFSDEPSPLVFAETSPLPQECRGYRLEGMAKAGVLASVHPDPKGQLILEQIRECETTQATGRLRLVHSQNPKRVVILCSLPVDITVDELRTLDDFAQTPGRRGATARIREAVGRKGILPLGTRDLTQAFPDLFPSKSVAKDALKELRRWVLHAPSDKPCTDSGTAAKQKGSGTHMSLNGPQPLPQTGCGEGNARAPPIVANASGLNGGEHQIEYLFGITPHYRIATYRRVGQRGKSSRAIIDLSRHADPKAALENLLGEKLTQL</sequence>
<dbReference type="RefSeq" id="WP_270919505.1">
    <property type="nucleotide sequence ID" value="NZ_CP127247.1"/>
</dbReference>
<evidence type="ECO:0000256" key="1">
    <source>
        <dbReference type="SAM" id="MobiDB-lite"/>
    </source>
</evidence>
<dbReference type="KEGG" id="ppso:QPJ95_17265"/>
<feature type="region of interest" description="Disordered" evidence="1">
    <location>
        <begin position="631"/>
        <end position="671"/>
    </location>
</feature>
<dbReference type="Proteomes" id="UP001238334">
    <property type="component" value="Chromosome"/>
</dbReference>
<dbReference type="AlphaFoldDB" id="A0A9Y2P658"/>
<feature type="compositionally biased region" description="Polar residues" evidence="1">
    <location>
        <begin position="637"/>
        <end position="655"/>
    </location>
</feature>
<protein>
    <recommendedName>
        <fullName evidence="4">Helicase/UvrB N-terminal domain-containing protein</fullName>
    </recommendedName>
</protein>
<evidence type="ECO:0000313" key="3">
    <source>
        <dbReference type="Proteomes" id="UP001238334"/>
    </source>
</evidence>
<evidence type="ECO:0008006" key="4">
    <source>
        <dbReference type="Google" id="ProtNLM"/>
    </source>
</evidence>
<name>A0A9Y2P658_9RHOB</name>
<gene>
    <name evidence="2" type="ORF">QPJ95_17265</name>
</gene>
<evidence type="ECO:0000313" key="2">
    <source>
        <dbReference type="EMBL" id="WIY24330.1"/>
    </source>
</evidence>
<keyword evidence="3" id="KW-1185">Reference proteome</keyword>
<proteinExistence type="predicted"/>
<organism evidence="2 3">
    <name type="scientific">Parasedimentitalea psychrophila</name>
    <dbReference type="NCBI Taxonomy" id="2997337"/>
    <lineage>
        <taxon>Bacteria</taxon>
        <taxon>Pseudomonadati</taxon>
        <taxon>Pseudomonadota</taxon>
        <taxon>Alphaproteobacteria</taxon>
        <taxon>Rhodobacterales</taxon>
        <taxon>Paracoccaceae</taxon>
        <taxon>Parasedimentitalea</taxon>
    </lineage>
</organism>